<dbReference type="InParanoid" id="A7T860"/>
<evidence type="ECO:0000313" key="2">
    <source>
        <dbReference type="EMBL" id="EDO27834.1"/>
    </source>
</evidence>
<sequence length="198" mass="21346">MILVNWRLPVCQLSGFGNLDNFTLDIDMLKCIKPDPVLFAVTVDGIAYTQDSRVTVSPGTAVRIDASVTNTTDITYEQISITFEPYQDYANGYRATDLHGKVAWVGELSTNSPNKLPPGNTVGHSCSFVFFYPGDFMIQIACTEAANAHDSQGTSAATSRNLVHGVNAGSSLGMNRGTDPTASTTWTFSPILRITVVT</sequence>
<dbReference type="Proteomes" id="UP000001593">
    <property type="component" value="Unassembled WGS sequence"/>
</dbReference>
<dbReference type="PANTHER" id="PTHR21512:SF5">
    <property type="entry name" value="TRAFFICKING PROTEIN PARTICLE COMPLEX SUBUNIT 9"/>
    <property type="match status" value="1"/>
</dbReference>
<gene>
    <name evidence="2" type="ORF">NEMVEDRAFT_v1g248813</name>
</gene>
<dbReference type="eggNOG" id="KOG1953">
    <property type="taxonomic scope" value="Eukaryota"/>
</dbReference>
<dbReference type="PhylomeDB" id="A7T860"/>
<dbReference type="EMBL" id="DS472515">
    <property type="protein sequence ID" value="EDO27834.1"/>
    <property type="molecule type" value="Genomic_DNA"/>
</dbReference>
<evidence type="ECO:0000259" key="1">
    <source>
        <dbReference type="Pfam" id="PF26283"/>
    </source>
</evidence>
<dbReference type="InterPro" id="IPR013935">
    <property type="entry name" value="Trs120_TRAPPC9"/>
</dbReference>
<dbReference type="Pfam" id="PF26283">
    <property type="entry name" value="Ig_TRAPPC9-Trs120_4th"/>
    <property type="match status" value="1"/>
</dbReference>
<feature type="domain" description="Trs120/TRAPPC9 fourth Ig-like" evidence="1">
    <location>
        <begin position="50"/>
        <end position="157"/>
    </location>
</feature>
<dbReference type="GO" id="GO:0005794">
    <property type="term" value="C:Golgi apparatus"/>
    <property type="evidence" value="ECO:0007669"/>
    <property type="project" value="UniProtKB-SubCell"/>
</dbReference>
<evidence type="ECO:0000313" key="3">
    <source>
        <dbReference type="Proteomes" id="UP000001593"/>
    </source>
</evidence>
<proteinExistence type="predicted"/>
<dbReference type="STRING" id="45351.A7T860"/>
<accession>A7T860</accession>
<dbReference type="AlphaFoldDB" id="A7T860"/>
<reference evidence="2 3" key="1">
    <citation type="journal article" date="2007" name="Science">
        <title>Sea anemone genome reveals ancestral eumetazoan gene repertoire and genomic organization.</title>
        <authorList>
            <person name="Putnam N.H."/>
            <person name="Srivastava M."/>
            <person name="Hellsten U."/>
            <person name="Dirks B."/>
            <person name="Chapman J."/>
            <person name="Salamov A."/>
            <person name="Terry A."/>
            <person name="Shapiro H."/>
            <person name="Lindquist E."/>
            <person name="Kapitonov V.V."/>
            <person name="Jurka J."/>
            <person name="Genikhovich G."/>
            <person name="Grigoriev I.V."/>
            <person name="Lucas S.M."/>
            <person name="Steele R.E."/>
            <person name="Finnerty J.R."/>
            <person name="Technau U."/>
            <person name="Martindale M.Q."/>
            <person name="Rokhsar D.S."/>
        </authorList>
    </citation>
    <scope>NUCLEOTIDE SEQUENCE [LARGE SCALE GENOMIC DNA]</scope>
    <source>
        <strain evidence="3">CH2 X CH6</strain>
    </source>
</reference>
<keyword evidence="3" id="KW-1185">Reference proteome</keyword>
<dbReference type="PANTHER" id="PTHR21512">
    <property type="entry name" value="TRAFFICKING PROTEIN PARTICLE COMPLEX SUBUNIT 9"/>
    <property type="match status" value="1"/>
</dbReference>
<organism evidence="2 3">
    <name type="scientific">Nematostella vectensis</name>
    <name type="common">Starlet sea anemone</name>
    <dbReference type="NCBI Taxonomy" id="45351"/>
    <lineage>
        <taxon>Eukaryota</taxon>
        <taxon>Metazoa</taxon>
        <taxon>Cnidaria</taxon>
        <taxon>Anthozoa</taxon>
        <taxon>Hexacorallia</taxon>
        <taxon>Actiniaria</taxon>
        <taxon>Edwardsiidae</taxon>
        <taxon>Nematostella</taxon>
    </lineage>
</organism>
<dbReference type="InterPro" id="IPR058568">
    <property type="entry name" value="Ig_TRAPPC9_Trs120_4th"/>
</dbReference>
<dbReference type="OMA" id="YLIDITC"/>
<protein>
    <recommendedName>
        <fullName evidence="1">Trs120/TRAPPC9 fourth Ig-like domain-containing protein</fullName>
    </recommendedName>
</protein>
<name>A7T860_NEMVE</name>
<dbReference type="HOGENOM" id="CLU_1379610_0_0_1"/>